<evidence type="ECO:0000313" key="2">
    <source>
        <dbReference type="EMBL" id="KAK9811300.1"/>
    </source>
</evidence>
<accession>A0AAW1PNG9</accession>
<dbReference type="AlphaFoldDB" id="A0AAW1PNG9"/>
<organism evidence="2 3">
    <name type="scientific">[Myrmecia] bisecta</name>
    <dbReference type="NCBI Taxonomy" id="41462"/>
    <lineage>
        <taxon>Eukaryota</taxon>
        <taxon>Viridiplantae</taxon>
        <taxon>Chlorophyta</taxon>
        <taxon>core chlorophytes</taxon>
        <taxon>Trebouxiophyceae</taxon>
        <taxon>Trebouxiales</taxon>
        <taxon>Trebouxiaceae</taxon>
        <taxon>Myrmecia</taxon>
    </lineage>
</organism>
<dbReference type="Proteomes" id="UP001489004">
    <property type="component" value="Unassembled WGS sequence"/>
</dbReference>
<gene>
    <name evidence="2" type="ORF">WJX72_001421</name>
</gene>
<keyword evidence="3" id="KW-1185">Reference proteome</keyword>
<evidence type="ECO:0000256" key="1">
    <source>
        <dbReference type="SAM" id="MobiDB-lite"/>
    </source>
</evidence>
<comment type="caution">
    <text evidence="2">The sequence shown here is derived from an EMBL/GenBank/DDBJ whole genome shotgun (WGS) entry which is preliminary data.</text>
</comment>
<dbReference type="EMBL" id="JALJOR010000009">
    <property type="protein sequence ID" value="KAK9811300.1"/>
    <property type="molecule type" value="Genomic_DNA"/>
</dbReference>
<sequence length="120" mass="12048">MDGAGLLSPTQLPFTPGKAQVSAAMTSVGAFVVSVDTPMDMALSSKDHWTSIGKLAAALPSPHGRPSPSNGQCRAGLSGVDVVPDSVEEAAPPARKGYSLLDDLACWSGVVAAAAASVSR</sequence>
<reference evidence="2 3" key="1">
    <citation type="journal article" date="2024" name="Nat. Commun.">
        <title>Phylogenomics reveals the evolutionary origins of lichenization in chlorophyte algae.</title>
        <authorList>
            <person name="Puginier C."/>
            <person name="Libourel C."/>
            <person name="Otte J."/>
            <person name="Skaloud P."/>
            <person name="Haon M."/>
            <person name="Grisel S."/>
            <person name="Petersen M."/>
            <person name="Berrin J.G."/>
            <person name="Delaux P.M."/>
            <person name="Dal Grande F."/>
            <person name="Keller J."/>
        </authorList>
    </citation>
    <scope>NUCLEOTIDE SEQUENCE [LARGE SCALE GENOMIC DNA]</scope>
    <source>
        <strain evidence="2 3">SAG 2043</strain>
    </source>
</reference>
<protein>
    <submittedName>
        <fullName evidence="2">Uncharacterized protein</fullName>
    </submittedName>
</protein>
<feature type="region of interest" description="Disordered" evidence="1">
    <location>
        <begin position="59"/>
        <end position="78"/>
    </location>
</feature>
<evidence type="ECO:0000313" key="3">
    <source>
        <dbReference type="Proteomes" id="UP001489004"/>
    </source>
</evidence>
<name>A0AAW1PNG9_9CHLO</name>
<proteinExistence type="predicted"/>